<evidence type="ECO:0000256" key="2">
    <source>
        <dbReference type="ARBA" id="ARBA00023015"/>
    </source>
</evidence>
<dbReference type="InterPro" id="IPR007627">
    <property type="entry name" value="RNA_pol_sigma70_r2"/>
</dbReference>
<dbReference type="GO" id="GO:0003677">
    <property type="term" value="F:DNA binding"/>
    <property type="evidence" value="ECO:0007669"/>
    <property type="project" value="UniProtKB-KW"/>
</dbReference>
<accession>A0A084H2B2</accession>
<proteinExistence type="inferred from homology"/>
<dbReference type="InterPro" id="IPR013324">
    <property type="entry name" value="RNA_pol_sigma_r3/r4-like"/>
</dbReference>
<protein>
    <recommendedName>
        <fullName evidence="10">RNA polymerase sigma factor</fullName>
    </recommendedName>
</protein>
<dbReference type="InterPro" id="IPR014284">
    <property type="entry name" value="RNA_pol_sigma-70_dom"/>
</dbReference>
<evidence type="ECO:0000256" key="1">
    <source>
        <dbReference type="ARBA" id="ARBA00010641"/>
    </source>
</evidence>
<dbReference type="SUPFAM" id="SSF88946">
    <property type="entry name" value="Sigma2 domain of RNA polymerase sigma factors"/>
    <property type="match status" value="1"/>
</dbReference>
<dbReference type="InterPro" id="IPR013249">
    <property type="entry name" value="RNA_pol_sigma70_r4_t2"/>
</dbReference>
<evidence type="ECO:0000256" key="3">
    <source>
        <dbReference type="ARBA" id="ARBA00023082"/>
    </source>
</evidence>
<evidence type="ECO:0000256" key="5">
    <source>
        <dbReference type="ARBA" id="ARBA00023163"/>
    </source>
</evidence>
<dbReference type="Pfam" id="PF04542">
    <property type="entry name" value="Sigma70_r2"/>
    <property type="match status" value="1"/>
</dbReference>
<evidence type="ECO:0000256" key="4">
    <source>
        <dbReference type="ARBA" id="ARBA00023125"/>
    </source>
</evidence>
<dbReference type="Proteomes" id="UP000028549">
    <property type="component" value="Unassembled WGS sequence"/>
</dbReference>
<sequence length="163" mass="19191">MYEKTSFNEIYQTYYTAIYRIALRMTRDPHMAEDIVQETFIKAFLKLDTIFEKDKLKNWLSSIARRTAIDLFIRKKRNETSLEDLVLADGRECVEDTADYAFLKEKAKEALNELKAEEREIMMMKLFLGMKDQEIAEQLSLKLPTVKTKIHRARKQLKTALAS</sequence>
<keyword evidence="2" id="KW-0805">Transcription regulation</keyword>
<feature type="domain" description="RNA polymerase sigma factor 70 region 4 type 2" evidence="7">
    <location>
        <begin position="107"/>
        <end position="157"/>
    </location>
</feature>
<organism evidence="8 9">
    <name type="scientific">Metabacillus indicus</name>
    <name type="common">Bacillus indicus</name>
    <dbReference type="NCBI Taxonomy" id="246786"/>
    <lineage>
        <taxon>Bacteria</taxon>
        <taxon>Bacillati</taxon>
        <taxon>Bacillota</taxon>
        <taxon>Bacilli</taxon>
        <taxon>Bacillales</taxon>
        <taxon>Bacillaceae</taxon>
        <taxon>Metabacillus</taxon>
    </lineage>
</organism>
<dbReference type="AlphaFoldDB" id="A0A084H2B2"/>
<dbReference type="Gene3D" id="1.10.10.10">
    <property type="entry name" value="Winged helix-like DNA-binding domain superfamily/Winged helix DNA-binding domain"/>
    <property type="match status" value="1"/>
</dbReference>
<gene>
    <name evidence="8" type="ORF">GS18_0201800</name>
</gene>
<keyword evidence="5" id="KW-0804">Transcription</keyword>
<dbReference type="STRING" id="246786.GS18_0201800"/>
<evidence type="ECO:0000313" key="8">
    <source>
        <dbReference type="EMBL" id="KEZ53724.1"/>
    </source>
</evidence>
<dbReference type="GO" id="GO:0016987">
    <property type="term" value="F:sigma factor activity"/>
    <property type="evidence" value="ECO:0007669"/>
    <property type="project" value="UniProtKB-KW"/>
</dbReference>
<keyword evidence="9" id="KW-1185">Reference proteome</keyword>
<comment type="similarity">
    <text evidence="1">Belongs to the sigma-70 factor family. ECF subfamily.</text>
</comment>
<reference evidence="8 9" key="1">
    <citation type="journal article" date="2005" name="Int. J. Syst. Evol. Microbiol.">
        <title>Bacillus cibi sp. nov., isolated from jeotgal, a traditional Korean fermented seafood.</title>
        <authorList>
            <person name="Yoon J.H."/>
            <person name="Lee C.H."/>
            <person name="Oh T.K."/>
        </authorList>
    </citation>
    <scope>NUCLEOTIDE SEQUENCE [LARGE SCALE GENOMIC DNA]</scope>
    <source>
        <strain evidence="8 9">DSM 16189</strain>
    </source>
</reference>
<evidence type="ECO:0008006" key="10">
    <source>
        <dbReference type="Google" id="ProtNLM"/>
    </source>
</evidence>
<dbReference type="CDD" id="cd06171">
    <property type="entry name" value="Sigma70_r4"/>
    <property type="match status" value="1"/>
</dbReference>
<evidence type="ECO:0000259" key="7">
    <source>
        <dbReference type="Pfam" id="PF08281"/>
    </source>
</evidence>
<dbReference type="GO" id="GO:0006352">
    <property type="term" value="P:DNA-templated transcription initiation"/>
    <property type="evidence" value="ECO:0007669"/>
    <property type="project" value="InterPro"/>
</dbReference>
<evidence type="ECO:0000259" key="6">
    <source>
        <dbReference type="Pfam" id="PF04542"/>
    </source>
</evidence>
<dbReference type="InterPro" id="IPR036388">
    <property type="entry name" value="WH-like_DNA-bd_sf"/>
</dbReference>
<dbReference type="PANTHER" id="PTHR43133">
    <property type="entry name" value="RNA POLYMERASE ECF-TYPE SIGMA FACTO"/>
    <property type="match status" value="1"/>
</dbReference>
<name>A0A084H2B2_METID</name>
<evidence type="ECO:0000313" key="9">
    <source>
        <dbReference type="Proteomes" id="UP000028549"/>
    </source>
</evidence>
<keyword evidence="3" id="KW-0731">Sigma factor</keyword>
<comment type="caution">
    <text evidence="8">The sequence shown here is derived from an EMBL/GenBank/DDBJ whole genome shotgun (WGS) entry which is preliminary data.</text>
</comment>
<feature type="domain" description="RNA polymerase sigma-70 region 2" evidence="6">
    <location>
        <begin position="10"/>
        <end position="77"/>
    </location>
</feature>
<dbReference type="PANTHER" id="PTHR43133:SF52">
    <property type="entry name" value="ECF RNA POLYMERASE SIGMA FACTOR SIGL"/>
    <property type="match status" value="1"/>
</dbReference>
<dbReference type="Gene3D" id="1.10.1740.10">
    <property type="match status" value="1"/>
</dbReference>
<dbReference type="InterPro" id="IPR013325">
    <property type="entry name" value="RNA_pol_sigma_r2"/>
</dbReference>
<keyword evidence="4" id="KW-0238">DNA-binding</keyword>
<dbReference type="Pfam" id="PF08281">
    <property type="entry name" value="Sigma70_r4_2"/>
    <property type="match status" value="1"/>
</dbReference>
<dbReference type="EMBL" id="JNVC02000001">
    <property type="protein sequence ID" value="KEZ53724.1"/>
    <property type="molecule type" value="Genomic_DNA"/>
</dbReference>
<dbReference type="NCBIfam" id="TIGR02937">
    <property type="entry name" value="sigma70-ECF"/>
    <property type="match status" value="1"/>
</dbReference>
<dbReference type="SUPFAM" id="SSF88659">
    <property type="entry name" value="Sigma3 and sigma4 domains of RNA polymerase sigma factors"/>
    <property type="match status" value="1"/>
</dbReference>
<dbReference type="InterPro" id="IPR039425">
    <property type="entry name" value="RNA_pol_sigma-70-like"/>
</dbReference>